<comment type="similarity">
    <text evidence="1 4">Belongs to the DNA mismatch repair MutL/HexB family.</text>
</comment>
<dbReference type="GO" id="GO:0006298">
    <property type="term" value="P:mismatch repair"/>
    <property type="evidence" value="ECO:0007669"/>
    <property type="project" value="UniProtKB-UniRule"/>
</dbReference>
<dbReference type="InterPro" id="IPR038973">
    <property type="entry name" value="MutL/Mlh/Pms-like"/>
</dbReference>
<dbReference type="InterPro" id="IPR037198">
    <property type="entry name" value="MutL_C_sf"/>
</dbReference>
<dbReference type="Gene3D" id="3.30.1540.20">
    <property type="entry name" value="MutL, C-terminal domain, dimerisation subdomain"/>
    <property type="match status" value="1"/>
</dbReference>
<accession>A0A0E3JY43</accession>
<dbReference type="Proteomes" id="UP000033115">
    <property type="component" value="Chromosome"/>
</dbReference>
<keyword evidence="8" id="KW-1185">Reference proteome</keyword>
<dbReference type="GO" id="GO:0016887">
    <property type="term" value="F:ATP hydrolysis activity"/>
    <property type="evidence" value="ECO:0007669"/>
    <property type="project" value="InterPro"/>
</dbReference>
<evidence type="ECO:0000256" key="2">
    <source>
        <dbReference type="ARBA" id="ARBA00022763"/>
    </source>
</evidence>
<dbReference type="InterPro" id="IPR042120">
    <property type="entry name" value="MutL_C_dimsub"/>
</dbReference>
<dbReference type="SUPFAM" id="SSF55874">
    <property type="entry name" value="ATPase domain of HSP90 chaperone/DNA topoisomerase II/histidine kinase"/>
    <property type="match status" value="1"/>
</dbReference>
<dbReference type="SUPFAM" id="SSF54211">
    <property type="entry name" value="Ribosomal protein S5 domain 2-like"/>
    <property type="match status" value="1"/>
</dbReference>
<dbReference type="InterPro" id="IPR020667">
    <property type="entry name" value="DNA_mismatch_repair_MutL"/>
</dbReference>
<feature type="domain" description="MutL C-terminal dimerisation" evidence="5">
    <location>
        <begin position="483"/>
        <end position="625"/>
    </location>
</feature>
<dbReference type="EMBL" id="CP009933">
    <property type="protein sequence ID" value="AKA68574.1"/>
    <property type="molecule type" value="Genomic_DNA"/>
</dbReference>
<evidence type="ECO:0000313" key="7">
    <source>
        <dbReference type="EMBL" id="AKA68574.1"/>
    </source>
</evidence>
<evidence type="ECO:0000256" key="3">
    <source>
        <dbReference type="ARBA" id="ARBA00023204"/>
    </source>
</evidence>
<evidence type="ECO:0000259" key="5">
    <source>
        <dbReference type="SMART" id="SM00853"/>
    </source>
</evidence>
<dbReference type="Pfam" id="PF08676">
    <property type="entry name" value="MutL_C"/>
    <property type="match status" value="1"/>
</dbReference>
<dbReference type="InterPro" id="IPR014721">
    <property type="entry name" value="Ribsml_uS5_D2-typ_fold_subgr"/>
</dbReference>
<dbReference type="Gene3D" id="3.30.565.10">
    <property type="entry name" value="Histidine kinase-like ATPase, C-terminal domain"/>
    <property type="match status" value="1"/>
</dbReference>
<name>A0A0E3JY43_CLOSL</name>
<dbReference type="Gene3D" id="3.30.1370.100">
    <property type="entry name" value="MutL, C-terminal domain, regulatory subdomain"/>
    <property type="match status" value="1"/>
</dbReference>
<dbReference type="STRING" id="1548.CSCA_1449"/>
<dbReference type="InterPro" id="IPR020568">
    <property type="entry name" value="Ribosomal_Su5_D2-typ_SF"/>
</dbReference>
<dbReference type="InterPro" id="IPR036890">
    <property type="entry name" value="HATPase_C_sf"/>
</dbReference>
<dbReference type="GO" id="GO:0005524">
    <property type="term" value="F:ATP binding"/>
    <property type="evidence" value="ECO:0007669"/>
    <property type="project" value="InterPro"/>
</dbReference>
<sequence length="669" mass="76428">MIRYISNIKVLKVLKVSNLIFGYLFLISHVGGEDNILKRVNVLDLETSNKIAAGEVVERPFSVVKELVENSIDSGAKNIIVETIDGGQKSIKVLDDGEGIHSDDIEKVFMPHATSKIENIEDIYNINTMGFRGEALASIASVSNTILRSRSEEFDFGKEISISGGNVNYIKDAACNLGTTIEVNDLFFNVPARKKFLKSSSRESAYITDILNRLSLAHSDVSFKLINNGKKVLTTYGTGNLLDAIRCVYGKNICDNVLSFERHTDIMSIYGYIGNSEISRGSRNNESIFVNKRYIKNKLITAAVENAFKSFLMINKYPFFVLFLDIFPEYIDVNVHPTKSEIKFRDDREIFKITFDTVHTALRDSIKESFNIPVEEINKDLTDIVHKNKYEDSLPKDNLWKIENKKDLIQLPIDLNSKWQHSYEAPKPVENKNYIENNIKEHNSKNLELCKENSESLKIDGSYKNENREDNLEKEAKFPKLNIIGQFHNTYILAQYGDTLYLIDQHAAHEKILFEKYKNSIKQNDVIAQILITPVIIELYHEDFLYYTDNKETFSKAGFNIEIFGDNTISIREVPLILGKPDVKNLFIDILENLKNMGSGETWTIKYNAIARLACKAAIKANDNLSNLEMDALVEDLRFIDDPFNCPHGRPTIIKFTLNELEKKFKRVQ</sequence>
<dbReference type="PROSITE" id="PS00058">
    <property type="entry name" value="DNA_MISMATCH_REPAIR_1"/>
    <property type="match status" value="1"/>
</dbReference>
<proteinExistence type="inferred from homology"/>
<reference evidence="7 8" key="1">
    <citation type="journal article" date="2015" name="J. Biotechnol.">
        <title>Complete genome sequence of a malodorant-producing acetogen, Clostridium scatologenes ATCC 25775(T).</title>
        <authorList>
            <person name="Zhu Z."/>
            <person name="Guo T."/>
            <person name="Zheng H."/>
            <person name="Song T."/>
            <person name="Ouyang P."/>
            <person name="Xie J."/>
        </authorList>
    </citation>
    <scope>NUCLEOTIDE SEQUENCE [LARGE SCALE GENOMIC DNA]</scope>
    <source>
        <strain evidence="7 8">ATCC 25775</strain>
    </source>
</reference>
<dbReference type="SUPFAM" id="SSF118116">
    <property type="entry name" value="DNA mismatch repair protein MutL"/>
    <property type="match status" value="1"/>
</dbReference>
<dbReference type="GO" id="GO:0032300">
    <property type="term" value="C:mismatch repair complex"/>
    <property type="evidence" value="ECO:0007669"/>
    <property type="project" value="InterPro"/>
</dbReference>
<dbReference type="InterPro" id="IPR042121">
    <property type="entry name" value="MutL_C_regsub"/>
</dbReference>
<dbReference type="SMART" id="SM00853">
    <property type="entry name" value="MutL_C"/>
    <property type="match status" value="1"/>
</dbReference>
<dbReference type="CDD" id="cd00782">
    <property type="entry name" value="MutL_Trans"/>
    <property type="match status" value="1"/>
</dbReference>
<dbReference type="NCBIfam" id="TIGR00585">
    <property type="entry name" value="mutl"/>
    <property type="match status" value="1"/>
</dbReference>
<comment type="function">
    <text evidence="4">This protein is involved in the repair of mismatches in DNA. It is required for dam-dependent methyl-directed DNA mismatch repair. May act as a 'molecular matchmaker', a protein that promotes the formation of a stable complex between two or more DNA-binding proteins in an ATP-dependent manner without itself being part of a final effector complex.</text>
</comment>
<dbReference type="GO" id="GO:0030983">
    <property type="term" value="F:mismatched DNA binding"/>
    <property type="evidence" value="ECO:0007669"/>
    <property type="project" value="InterPro"/>
</dbReference>
<keyword evidence="3 4" id="KW-0234">DNA repair</keyword>
<dbReference type="AlphaFoldDB" id="A0A0E3JY43"/>
<dbReference type="InterPro" id="IPR002099">
    <property type="entry name" value="MutL/Mlh/PMS"/>
</dbReference>
<dbReference type="PANTHER" id="PTHR10073">
    <property type="entry name" value="DNA MISMATCH REPAIR PROTEIN MLH, PMS, MUTL"/>
    <property type="match status" value="1"/>
</dbReference>
<dbReference type="HOGENOM" id="CLU_004131_4_1_9"/>
<dbReference type="InterPro" id="IPR013507">
    <property type="entry name" value="DNA_mismatch_S5_2-like"/>
</dbReference>
<evidence type="ECO:0000259" key="6">
    <source>
        <dbReference type="SMART" id="SM01340"/>
    </source>
</evidence>
<feature type="domain" description="DNA mismatch repair protein S5" evidence="6">
    <location>
        <begin position="245"/>
        <end position="363"/>
    </location>
</feature>
<dbReference type="CDD" id="cd16926">
    <property type="entry name" value="HATPase_MutL-MLH-PMS-like"/>
    <property type="match status" value="1"/>
</dbReference>
<protein>
    <recommendedName>
        <fullName evidence="4">DNA mismatch repair protein MutL</fullName>
    </recommendedName>
</protein>
<dbReference type="Gene3D" id="3.30.230.10">
    <property type="match status" value="1"/>
</dbReference>
<gene>
    <name evidence="4" type="primary">mutL</name>
    <name evidence="7" type="ORF">CSCA_1449</name>
</gene>
<dbReference type="GO" id="GO:0140664">
    <property type="term" value="F:ATP-dependent DNA damage sensor activity"/>
    <property type="evidence" value="ECO:0007669"/>
    <property type="project" value="InterPro"/>
</dbReference>
<keyword evidence="2 4" id="KW-0227">DNA damage</keyword>
<dbReference type="SMART" id="SM01340">
    <property type="entry name" value="DNA_mis_repair"/>
    <property type="match status" value="1"/>
</dbReference>
<evidence type="ECO:0000256" key="4">
    <source>
        <dbReference type="HAMAP-Rule" id="MF_00149"/>
    </source>
</evidence>
<dbReference type="InterPro" id="IPR014790">
    <property type="entry name" value="MutL_C"/>
</dbReference>
<dbReference type="FunFam" id="3.30.565.10:FF:000003">
    <property type="entry name" value="DNA mismatch repair endonuclease MutL"/>
    <property type="match status" value="1"/>
</dbReference>
<dbReference type="Pfam" id="PF01119">
    <property type="entry name" value="DNA_mis_repair"/>
    <property type="match status" value="1"/>
</dbReference>
<evidence type="ECO:0000256" key="1">
    <source>
        <dbReference type="ARBA" id="ARBA00006082"/>
    </source>
</evidence>
<dbReference type="PANTHER" id="PTHR10073:SF12">
    <property type="entry name" value="DNA MISMATCH REPAIR PROTEIN MLH1"/>
    <property type="match status" value="1"/>
</dbReference>
<dbReference type="HAMAP" id="MF_00149">
    <property type="entry name" value="DNA_mis_repair"/>
    <property type="match status" value="1"/>
</dbReference>
<dbReference type="KEGG" id="csq:CSCA_1449"/>
<organism evidence="7 8">
    <name type="scientific">Clostridium scatologenes</name>
    <dbReference type="NCBI Taxonomy" id="1548"/>
    <lineage>
        <taxon>Bacteria</taxon>
        <taxon>Bacillati</taxon>
        <taxon>Bacillota</taxon>
        <taxon>Clostridia</taxon>
        <taxon>Eubacteriales</taxon>
        <taxon>Clostridiaceae</taxon>
        <taxon>Clostridium</taxon>
    </lineage>
</organism>
<dbReference type="Pfam" id="PF13589">
    <property type="entry name" value="HATPase_c_3"/>
    <property type="match status" value="1"/>
</dbReference>
<dbReference type="InterPro" id="IPR014762">
    <property type="entry name" value="DNA_mismatch_repair_CS"/>
</dbReference>
<evidence type="ECO:0000313" key="8">
    <source>
        <dbReference type="Proteomes" id="UP000033115"/>
    </source>
</evidence>